<name>A0A2S5SWV1_9BURK</name>
<evidence type="ECO:0000313" key="2">
    <source>
        <dbReference type="EMBL" id="PPE67230.1"/>
    </source>
</evidence>
<reference evidence="2 3" key="1">
    <citation type="submission" date="2018-02" db="EMBL/GenBank/DDBJ databases">
        <title>Reclassifiation of [Polyangium] brachysporum DSM 7029 as Guopingzhaonella breviflexa gen. nov., sp. nov., a member of the family Comamonadaceae.</title>
        <authorList>
            <person name="Tang B."/>
        </authorList>
    </citation>
    <scope>NUCLEOTIDE SEQUENCE [LARGE SCALE GENOMIC DNA]</scope>
    <source>
        <strain evidence="2 3">BCRC 80649</strain>
    </source>
</reference>
<dbReference type="OrthoDB" id="531718at2"/>
<organism evidence="2 3">
    <name type="scientific">Caldimonas caldifontis</name>
    <dbReference type="NCBI Taxonomy" id="1452508"/>
    <lineage>
        <taxon>Bacteria</taxon>
        <taxon>Pseudomonadati</taxon>
        <taxon>Pseudomonadota</taxon>
        <taxon>Betaproteobacteria</taxon>
        <taxon>Burkholderiales</taxon>
        <taxon>Sphaerotilaceae</taxon>
        <taxon>Caldimonas</taxon>
    </lineage>
</organism>
<sequence>MATLGATLMGCAATPAPVVPTRPLETPVRVWVLTASHQLLQIDPSRPAEVLRQAPLQGLAEGESIVGMDYRVARGQLYALSDRGRLYTLDPAQGRLQRLGGGADWPLRLDGRAIGFDFNPAADRIRIVTERGQNLRAHPDTGALVDADPAAEGFQPDGVLRYAEGDPNAGRTPRIEAAAYTYNKRDEKLTTNYAIDAGLGLLVRQGSLEGVSPGVSPNTGQLFTVGSLGLPTPLRQVSFDIADLDNTALAAVTLPRERVSRLVRIDLDTGRARMLGVIGSGEPVRALAIEP</sequence>
<feature type="domain" description="DUF4394" evidence="1">
    <location>
        <begin position="38"/>
        <end position="288"/>
    </location>
</feature>
<protein>
    <recommendedName>
        <fullName evidence="1">DUF4394 domain-containing protein</fullName>
    </recommendedName>
</protein>
<comment type="caution">
    <text evidence="2">The sequence shown here is derived from an EMBL/GenBank/DDBJ whole genome shotgun (WGS) entry which is preliminary data.</text>
</comment>
<evidence type="ECO:0000259" key="1">
    <source>
        <dbReference type="Pfam" id="PF14339"/>
    </source>
</evidence>
<dbReference type="Pfam" id="PF14339">
    <property type="entry name" value="DUF4394"/>
    <property type="match status" value="1"/>
</dbReference>
<proteinExistence type="predicted"/>
<dbReference type="EMBL" id="PSNX01000003">
    <property type="protein sequence ID" value="PPE67230.1"/>
    <property type="molecule type" value="Genomic_DNA"/>
</dbReference>
<dbReference type="Proteomes" id="UP000238605">
    <property type="component" value="Unassembled WGS sequence"/>
</dbReference>
<dbReference type="InterPro" id="IPR025507">
    <property type="entry name" value="DUF4394"/>
</dbReference>
<gene>
    <name evidence="2" type="ORF">C1704_03400</name>
</gene>
<accession>A0A2S5SWV1</accession>
<keyword evidence="3" id="KW-1185">Reference proteome</keyword>
<dbReference type="RefSeq" id="WP_104301016.1">
    <property type="nucleotide sequence ID" value="NZ_PSNX01000003.1"/>
</dbReference>
<dbReference type="AlphaFoldDB" id="A0A2S5SWV1"/>
<evidence type="ECO:0000313" key="3">
    <source>
        <dbReference type="Proteomes" id="UP000238605"/>
    </source>
</evidence>